<organism evidence="10 11">
    <name type="scientific">Shewanella corallii</name>
    <dbReference type="NCBI Taxonomy" id="560080"/>
    <lineage>
        <taxon>Bacteria</taxon>
        <taxon>Pseudomonadati</taxon>
        <taxon>Pseudomonadota</taxon>
        <taxon>Gammaproteobacteria</taxon>
        <taxon>Alteromonadales</taxon>
        <taxon>Shewanellaceae</taxon>
        <taxon>Shewanella</taxon>
    </lineage>
</organism>
<evidence type="ECO:0000256" key="2">
    <source>
        <dbReference type="ARBA" id="ARBA00022448"/>
    </source>
</evidence>
<dbReference type="Pfam" id="PF13620">
    <property type="entry name" value="CarboxypepD_reg"/>
    <property type="match status" value="1"/>
</dbReference>
<evidence type="ECO:0000313" key="11">
    <source>
        <dbReference type="Proteomes" id="UP001202831"/>
    </source>
</evidence>
<evidence type="ECO:0000256" key="6">
    <source>
        <dbReference type="ARBA" id="ARBA00023237"/>
    </source>
</evidence>
<dbReference type="PANTHER" id="PTHR30069">
    <property type="entry name" value="TONB-DEPENDENT OUTER MEMBRANE RECEPTOR"/>
    <property type="match status" value="1"/>
</dbReference>
<keyword evidence="7" id="KW-0732">Signal</keyword>
<evidence type="ECO:0000313" key="10">
    <source>
        <dbReference type="EMBL" id="MCL2915977.1"/>
    </source>
</evidence>
<dbReference type="EMBL" id="JAKIKT010000009">
    <property type="protein sequence ID" value="MCL2915977.1"/>
    <property type="molecule type" value="Genomic_DNA"/>
</dbReference>
<dbReference type="InterPro" id="IPR057601">
    <property type="entry name" value="Oar-like_b-barrel"/>
</dbReference>
<accession>A0ABT0NC92</accession>
<dbReference type="SUPFAM" id="SSF49452">
    <property type="entry name" value="Starch-binding domain-like"/>
    <property type="match status" value="1"/>
</dbReference>
<name>A0ABT0NC92_9GAMM</name>
<keyword evidence="4" id="KW-0812">Transmembrane</keyword>
<evidence type="ECO:0000256" key="1">
    <source>
        <dbReference type="ARBA" id="ARBA00004571"/>
    </source>
</evidence>
<evidence type="ECO:0000256" key="5">
    <source>
        <dbReference type="ARBA" id="ARBA00023136"/>
    </source>
</evidence>
<dbReference type="Proteomes" id="UP001202831">
    <property type="component" value="Unassembled WGS sequence"/>
</dbReference>
<evidence type="ECO:0000256" key="7">
    <source>
        <dbReference type="SAM" id="SignalP"/>
    </source>
</evidence>
<feature type="domain" description="TonB-dependent receptor plug" evidence="8">
    <location>
        <begin position="141"/>
        <end position="236"/>
    </location>
</feature>
<keyword evidence="3" id="KW-1134">Transmembrane beta strand</keyword>
<gene>
    <name evidence="10" type="ORF">L2725_19725</name>
</gene>
<dbReference type="InterPro" id="IPR036942">
    <property type="entry name" value="Beta-barrel_TonB_sf"/>
</dbReference>
<keyword evidence="5" id="KW-0472">Membrane</keyword>
<protein>
    <submittedName>
        <fullName evidence="10">TonB-dependent receptor</fullName>
    </submittedName>
</protein>
<dbReference type="InterPro" id="IPR037066">
    <property type="entry name" value="Plug_dom_sf"/>
</dbReference>
<keyword evidence="6" id="KW-0998">Cell outer membrane</keyword>
<feature type="signal peptide" evidence="7">
    <location>
        <begin position="1"/>
        <end position="26"/>
    </location>
</feature>
<keyword evidence="11" id="KW-1185">Reference proteome</keyword>
<dbReference type="InterPro" id="IPR013784">
    <property type="entry name" value="Carb-bd-like_fold"/>
</dbReference>
<evidence type="ECO:0000256" key="3">
    <source>
        <dbReference type="ARBA" id="ARBA00022452"/>
    </source>
</evidence>
<dbReference type="Gene3D" id="2.170.130.10">
    <property type="entry name" value="TonB-dependent receptor, plug domain"/>
    <property type="match status" value="1"/>
</dbReference>
<evidence type="ECO:0000259" key="9">
    <source>
        <dbReference type="Pfam" id="PF25183"/>
    </source>
</evidence>
<dbReference type="InterPro" id="IPR012910">
    <property type="entry name" value="Plug_dom"/>
</dbReference>
<comment type="subcellular location">
    <subcellularLocation>
        <location evidence="1">Cell outer membrane</location>
        <topology evidence="1">Multi-pass membrane protein</topology>
    </subcellularLocation>
</comment>
<reference evidence="10 11" key="1">
    <citation type="submission" date="2022-01" db="EMBL/GenBank/DDBJ databases">
        <title>Whole genome-based taxonomy of the Shewanellaceae.</title>
        <authorList>
            <person name="Martin-Rodriguez A.J."/>
        </authorList>
    </citation>
    <scope>NUCLEOTIDE SEQUENCE [LARGE SCALE GENOMIC DNA]</scope>
    <source>
        <strain evidence="10 11">DSM 21332</strain>
    </source>
</reference>
<dbReference type="InterPro" id="IPR039426">
    <property type="entry name" value="TonB-dep_rcpt-like"/>
</dbReference>
<dbReference type="RefSeq" id="WP_249250542.1">
    <property type="nucleotide sequence ID" value="NZ_JAKIKT010000009.1"/>
</dbReference>
<dbReference type="Pfam" id="PF25183">
    <property type="entry name" value="OMP_b-brl_4"/>
    <property type="match status" value="2"/>
</dbReference>
<feature type="chain" id="PRO_5045091332" evidence="7">
    <location>
        <begin position="27"/>
        <end position="1036"/>
    </location>
</feature>
<dbReference type="PANTHER" id="PTHR30069:SF46">
    <property type="entry name" value="OAR PROTEIN"/>
    <property type="match status" value="1"/>
</dbReference>
<proteinExistence type="predicted"/>
<dbReference type="Pfam" id="PF07715">
    <property type="entry name" value="Plug"/>
    <property type="match status" value="1"/>
</dbReference>
<keyword evidence="2" id="KW-0813">Transport</keyword>
<feature type="domain" description="TonB-dependent transporter Oar-like beta-barrel" evidence="9">
    <location>
        <begin position="245"/>
        <end position="309"/>
    </location>
</feature>
<evidence type="ECO:0000259" key="8">
    <source>
        <dbReference type="Pfam" id="PF07715"/>
    </source>
</evidence>
<dbReference type="Gene3D" id="2.40.170.20">
    <property type="entry name" value="TonB-dependent receptor, beta-barrel domain"/>
    <property type="match status" value="1"/>
</dbReference>
<feature type="domain" description="TonB-dependent transporter Oar-like beta-barrel" evidence="9">
    <location>
        <begin position="353"/>
        <end position="976"/>
    </location>
</feature>
<evidence type="ECO:0000256" key="4">
    <source>
        <dbReference type="ARBA" id="ARBA00022692"/>
    </source>
</evidence>
<sequence length="1036" mass="114653">MSNALKKNALALAIIAGMGMSGAAFANETTSAIKGFITGPNGQPAEGTKVTIIHVPTGSTKEAVVNEAGLFTTQGLRVGGPYQVVLDSDEFDDTIVNDISLLLGHTYPVNVQLEPKNDVERIEVTGRVISALSGGVGPSVTFTERDLERRPAINRDLKDIVRSDPRIYIDESGGSDAIQCAGGNPRFNSLTLDGVRMNDNFGLNRNGYPTVRTPFSYDVLDQVSVELAPFDVQYGGFTSCNFNAVTKSGTNDLSGGMFYDFTSDSLTGDEVEGEHVDLGDFSTKRYGVHFGAPLIEDTLFFFGSYEKLEGNEIFEYPGFGDKITNADIDRIRQIAKEKYGYDIGGMPGSAPVEDEKLLIKLDWNINDDHRANLIYNYNDGFEIDQSDDWAVTLDSHFYERGAELQSLVGSLYSDWSDSFSTEVRISKQDVDMRQESLDGASGFGEMQIRHNGTTVFIGPDDSRQSNDLDYDSFNFKLAGTYYLDAHTITAGYEYEKLNVFNLFMQHTQGEFRFRSIEDFENGMADRVYYNNSAGTNNPNDVAANFSFAQHTFYVQDQYEFTDVDLTLTFGLRYDYYTSDDVPNPNPNFQDRYGFSNQKNMDGIDLLQPRVGFNWQATDALEVRGGFGLYSGGNPNVWVSNSYSNDGVTQIGTFRSGFDLFNNPMTDGEKPGFGVPQEMFDEVANTPIGGGDGTVNAIDPNFEVPSEWKFALGGTYTTEDNYIFALDILHSEKKDSAIVRDISIAYSDQVAPDGRPTYDKLNNRGRNNDFLLTNVDGDGGQSTVISTYAFKEWDNGINATIGYAYTNAEDVNPMTSSVAGSNYSNIAVYDAINPSLATSNYEVPHRFTLQLGYEVEFFAGYSTNFFLLGQASEGRPYSYTFDDSDGAFGDGNWNGDRQLLYIPMVDDPNVVYADGFDKAAFDQFIADNGLSRGSIVGRNSLNADWWVKFDLKVSQDIPGFWDGHKGQIYMTIKNVGNLLNDDWGVLKEGAFVGNRMVEASINDQGQYVYDSYSGNDALTVENQASLWQMNIGVSYKF</sequence>
<comment type="caution">
    <text evidence="10">The sequence shown here is derived from an EMBL/GenBank/DDBJ whole genome shotgun (WGS) entry which is preliminary data.</text>
</comment>
<dbReference type="SUPFAM" id="SSF56935">
    <property type="entry name" value="Porins"/>
    <property type="match status" value="1"/>
</dbReference>
<keyword evidence="10" id="KW-0675">Receptor</keyword>